<dbReference type="AlphaFoldDB" id="K0TM56"/>
<name>K0TM56_THAOC</name>
<feature type="non-terminal residue" evidence="3">
    <location>
        <position position="218"/>
    </location>
</feature>
<evidence type="ECO:0000256" key="2">
    <source>
        <dbReference type="SAM" id="SignalP"/>
    </source>
</evidence>
<organism evidence="3 4">
    <name type="scientific">Thalassiosira oceanica</name>
    <name type="common">Marine diatom</name>
    <dbReference type="NCBI Taxonomy" id="159749"/>
    <lineage>
        <taxon>Eukaryota</taxon>
        <taxon>Sar</taxon>
        <taxon>Stramenopiles</taxon>
        <taxon>Ochrophyta</taxon>
        <taxon>Bacillariophyta</taxon>
        <taxon>Coscinodiscophyceae</taxon>
        <taxon>Thalassiosirophycidae</taxon>
        <taxon>Thalassiosirales</taxon>
        <taxon>Thalassiosiraceae</taxon>
        <taxon>Thalassiosira</taxon>
    </lineage>
</organism>
<protein>
    <submittedName>
        <fullName evidence="3">Uncharacterized protein</fullName>
    </submittedName>
</protein>
<keyword evidence="4" id="KW-1185">Reference proteome</keyword>
<gene>
    <name evidence="3" type="ORF">THAOC_06049</name>
</gene>
<evidence type="ECO:0000313" key="4">
    <source>
        <dbReference type="Proteomes" id="UP000266841"/>
    </source>
</evidence>
<dbReference type="EMBL" id="AGNL01005871">
    <property type="protein sequence ID" value="EJK72422.1"/>
    <property type="molecule type" value="Genomic_DNA"/>
</dbReference>
<sequence length="218" mass="23025">MHSCLRPKPSTSLVIVLSLQCNQAVHILCPSCPRPSPSLVIVLCHACNQAAHIIHAPPLPSQSQPSTATSLAVLGYCPLSPSRPGVLSWPAQAVTSTATKLSTSQACMSPSPLCPLHKSSHPLPLSFKVAPASTRRSEGTGLTKRGSLAESSHEASRNGIQAGKRVAGRGVHDDDATGELSSPKDINEWGKQARFPLAPSIAAGRWPAEYNRWPSALR</sequence>
<evidence type="ECO:0000256" key="1">
    <source>
        <dbReference type="SAM" id="MobiDB-lite"/>
    </source>
</evidence>
<comment type="caution">
    <text evidence="3">The sequence shown here is derived from an EMBL/GenBank/DDBJ whole genome shotgun (WGS) entry which is preliminary data.</text>
</comment>
<feature type="chain" id="PRO_5003838106" evidence="2">
    <location>
        <begin position="25"/>
        <end position="218"/>
    </location>
</feature>
<feature type="signal peptide" evidence="2">
    <location>
        <begin position="1"/>
        <end position="24"/>
    </location>
</feature>
<feature type="region of interest" description="Disordered" evidence="1">
    <location>
        <begin position="131"/>
        <end position="186"/>
    </location>
</feature>
<reference evidence="3 4" key="1">
    <citation type="journal article" date="2012" name="Genome Biol.">
        <title>Genome and low-iron response of an oceanic diatom adapted to chronic iron limitation.</title>
        <authorList>
            <person name="Lommer M."/>
            <person name="Specht M."/>
            <person name="Roy A.S."/>
            <person name="Kraemer L."/>
            <person name="Andreson R."/>
            <person name="Gutowska M.A."/>
            <person name="Wolf J."/>
            <person name="Bergner S.V."/>
            <person name="Schilhabel M.B."/>
            <person name="Klostermeier U.C."/>
            <person name="Beiko R.G."/>
            <person name="Rosenstiel P."/>
            <person name="Hippler M."/>
            <person name="Laroche J."/>
        </authorList>
    </citation>
    <scope>NUCLEOTIDE SEQUENCE [LARGE SCALE GENOMIC DNA]</scope>
    <source>
        <strain evidence="3 4">CCMP1005</strain>
    </source>
</reference>
<keyword evidence="2" id="KW-0732">Signal</keyword>
<dbReference type="Proteomes" id="UP000266841">
    <property type="component" value="Unassembled WGS sequence"/>
</dbReference>
<accession>K0TM56</accession>
<proteinExistence type="predicted"/>
<evidence type="ECO:0000313" key="3">
    <source>
        <dbReference type="EMBL" id="EJK72422.1"/>
    </source>
</evidence>